<keyword evidence="3" id="KW-1185">Reference proteome</keyword>
<evidence type="ECO:0000256" key="1">
    <source>
        <dbReference type="SAM" id="Phobius"/>
    </source>
</evidence>
<keyword evidence="1" id="KW-0472">Membrane</keyword>
<proteinExistence type="predicted"/>
<accession>A0A9E7Q4N4</accession>
<dbReference type="EMBL" id="ON755185">
    <property type="protein sequence ID" value="UVF61599.1"/>
    <property type="molecule type" value="Genomic_DNA"/>
</dbReference>
<organism evidence="2 3">
    <name type="scientific">Gordonia phage Genamy16</name>
    <dbReference type="NCBI Taxonomy" id="2926104"/>
    <lineage>
        <taxon>Viruses</taxon>
        <taxon>Duplodnaviria</taxon>
        <taxon>Heunggongvirae</taxon>
        <taxon>Uroviricota</taxon>
        <taxon>Caudoviricetes</taxon>
        <taxon>Dovevirinae</taxon>
        <taxon>Lambovirus</taxon>
        <taxon>Lambovirus genamy16</taxon>
    </lineage>
</organism>
<evidence type="ECO:0000313" key="3">
    <source>
        <dbReference type="Proteomes" id="UP001059757"/>
    </source>
</evidence>
<sequence>MSWAAFVQTLIIMLLSYMLIFALIKEIKK</sequence>
<evidence type="ECO:0000313" key="2">
    <source>
        <dbReference type="EMBL" id="UVF61599.1"/>
    </source>
</evidence>
<keyword evidence="1" id="KW-1133">Transmembrane helix</keyword>
<dbReference type="Proteomes" id="UP001059757">
    <property type="component" value="Segment"/>
</dbReference>
<reference evidence="2 3" key="1">
    <citation type="submission" date="2022-06" db="EMBL/GenBank/DDBJ databases">
        <authorList>
            <person name="Ballarin S.Y."/>
            <person name="Balusa N.G."/>
            <person name="Caballero S.M."/>
            <person name="Chan J."/>
            <person name="Farez M.P."/>
            <person name="Guillen-Tapia A."/>
            <person name="Pierre-Louis N.T."/>
            <person name="Polishuk V.D."/>
            <person name="Soni B."/>
            <person name="Torruellas Garcia J."/>
            <person name="Crump K.E."/>
            <person name="Garlena R.A."/>
            <person name="Russell D.A."/>
            <person name="Jacobs-Sera D."/>
            <person name="Hatfull G.F."/>
        </authorList>
    </citation>
    <scope>NUCLEOTIDE SEQUENCE [LARGE SCALE GENOMIC DNA]</scope>
</reference>
<gene>
    <name evidence="2" type="primary">80</name>
    <name evidence="2" type="ORF">SEA_GENAMY16_80</name>
</gene>
<feature type="transmembrane region" description="Helical" evidence="1">
    <location>
        <begin position="6"/>
        <end position="24"/>
    </location>
</feature>
<protein>
    <submittedName>
        <fullName evidence="2">Uncharacterized protein</fullName>
    </submittedName>
</protein>
<keyword evidence="1" id="KW-0812">Transmembrane</keyword>
<name>A0A9E7Q4N4_9CAUD</name>